<dbReference type="EMBL" id="CP002838">
    <property type="protein sequence ID" value="AEM39645.1"/>
    <property type="molecule type" value="Genomic_DNA"/>
</dbReference>
<dbReference type="CDD" id="cd01681">
    <property type="entry name" value="aeEF2_snRNP_like_IV"/>
    <property type="match status" value="1"/>
</dbReference>
<evidence type="ECO:0000256" key="7">
    <source>
        <dbReference type="ARBA" id="ARBA00022917"/>
    </source>
</evidence>
<dbReference type="InterPro" id="IPR004543">
    <property type="entry name" value="Transl_elong_EFG/EF2_arc"/>
</dbReference>
<dbReference type="FunFam" id="3.30.70.870:FF:000002">
    <property type="entry name" value="Translation elongation factor 2"/>
    <property type="match status" value="1"/>
</dbReference>
<dbReference type="Pfam" id="PF03764">
    <property type="entry name" value="EFG_IV"/>
    <property type="match status" value="1"/>
</dbReference>
<dbReference type="InterPro" id="IPR035647">
    <property type="entry name" value="EFG_III/V"/>
</dbReference>
<dbReference type="OrthoDB" id="6290at2157"/>
<evidence type="ECO:0000256" key="6">
    <source>
        <dbReference type="ARBA" id="ARBA00022768"/>
    </source>
</evidence>
<evidence type="ECO:0000256" key="8">
    <source>
        <dbReference type="ARBA" id="ARBA00023134"/>
    </source>
</evidence>
<feature type="modified residue" description="Diphthamide" evidence="10">
    <location>
        <position position="604"/>
    </location>
</feature>
<dbReference type="SMART" id="SM00889">
    <property type="entry name" value="EFG_IV"/>
    <property type="match status" value="1"/>
</dbReference>
<dbReference type="InterPro" id="IPR000795">
    <property type="entry name" value="T_Tr_GTP-bd_dom"/>
</dbReference>
<dbReference type="SMART" id="SM00838">
    <property type="entry name" value="EFG_C"/>
    <property type="match status" value="1"/>
</dbReference>
<dbReference type="CDD" id="cd01514">
    <property type="entry name" value="Elongation_Factor_C"/>
    <property type="match status" value="1"/>
</dbReference>
<dbReference type="InterPro" id="IPR014721">
    <property type="entry name" value="Ribsml_uS5_D2-typ_fold_subgr"/>
</dbReference>
<feature type="binding site" evidence="10">
    <location>
        <begin position="147"/>
        <end position="150"/>
    </location>
    <ligand>
        <name>GTP</name>
        <dbReference type="ChEBI" id="CHEBI:37565"/>
    </ligand>
</feature>
<dbReference type="STRING" id="694429.Pyrfu_1791"/>
<proteinExistence type="inferred from homology"/>
<dbReference type="SUPFAM" id="SSF50447">
    <property type="entry name" value="Translation proteins"/>
    <property type="match status" value="1"/>
</dbReference>
<keyword evidence="4 10" id="KW-0963">Cytoplasm</keyword>
<keyword evidence="13" id="KW-1185">Reference proteome</keyword>
<reference evidence="12 13" key="1">
    <citation type="journal article" date="2011" name="Stand. Genomic Sci.">
        <title>Complete genome sequence of the hyperthermophilic chemolithoautotroph Pyrolobus fumarii type strain (1A).</title>
        <authorList>
            <person name="Anderson I."/>
            <person name="Goker M."/>
            <person name="Nolan M."/>
            <person name="Lucas S."/>
            <person name="Hammon N."/>
            <person name="Deshpande S."/>
            <person name="Cheng J.F."/>
            <person name="Tapia R."/>
            <person name="Han C."/>
            <person name="Goodwin L."/>
            <person name="Pitluck S."/>
            <person name="Huntemann M."/>
            <person name="Liolios K."/>
            <person name="Ivanova N."/>
            <person name="Pagani I."/>
            <person name="Mavromatis K."/>
            <person name="Ovchinikova G."/>
            <person name="Pati A."/>
            <person name="Chen A."/>
            <person name="Palaniappan K."/>
            <person name="Land M."/>
            <person name="Hauser L."/>
            <person name="Brambilla E.M."/>
            <person name="Huber H."/>
            <person name="Yasawong M."/>
            <person name="Rohde M."/>
            <person name="Spring S."/>
            <person name="Abt B."/>
            <person name="Sikorski J."/>
            <person name="Wirth R."/>
            <person name="Detter J.C."/>
            <person name="Woyke T."/>
            <person name="Bristow J."/>
            <person name="Eisen J.A."/>
            <person name="Markowitz V."/>
            <person name="Hugenholtz P."/>
            <person name="Kyrpides N.C."/>
            <person name="Klenk H.P."/>
            <person name="Lapidus A."/>
        </authorList>
    </citation>
    <scope>NUCLEOTIDE SEQUENCE [LARGE SCALE GENOMIC DNA]</scope>
    <source>
        <strain evidence="13">DSM 11204 / 1A</strain>
    </source>
</reference>
<dbReference type="InterPro" id="IPR041095">
    <property type="entry name" value="EFG_II"/>
</dbReference>
<dbReference type="InterPro" id="IPR004161">
    <property type="entry name" value="EFTu-like_2"/>
</dbReference>
<comment type="function">
    <text evidence="9 10">Catalyzes the GTP-dependent ribosomal translocation step during translation elongation. During this step, the ribosome changes from the pre-translocational (PRE) to the post-translocational (POST) state as the newly formed A-site-bound peptidyl-tRNA and P-site-bound deacylated tRNA move to the P and E sites, respectively. Catalyzes the coordinated movement of the two tRNA molecules, the mRNA and conformational changes in the ribosome.</text>
</comment>
<sequence>MPRVKFVHEILQIMRNPEQVRNIGIIAHVDHGKTTTTDSLLAAAGIISRKVAGEALAMDFLSVEQQRGITVKAANISLYHEYQGKPYVINLVDTPGHVDFSGKVTRSLRMIDGAIVVVDAVEGVMPQTETVLRQALEERVRPILFINKVDRLIKELKYTPQQIMQRFVEIIKEVNSLIELYGEAPYKDQWKIDPKKGNVAFGSARDKWGFTVPMAEKKGIKFSDVIEAYNKGKEAVEEFAAKVAPLHEALLDMVVKFIPDPRTAQRYRIPKIWRGDMNSEIAKAMMEADPNAPVVFVVADMRLDPKIRRLVATGRIFAGTLRPGVEVWLVNAKKKQRILQVSIYMGPDREVVDEIPAGNIAAALGLDEARAGETVVDLSLKDTMAPFERLRYVSEPVVTVAIEPKNPRDLPKLIEALKLLSIEDPNLVVKINQETGEYLLSGMGPLHIEIALWSLKENFGLEVKTSPPIVVYRETIRAKSQVFEGKSPNKHNKLYISVEPLDEKTIELIQKGVITDDMDPRERAKILRDEAGWDYDEAKRIWAIDENINVFVDKTTGVQHLREVKDTLIQGFRLAMKEGPLAKEPVRGIKVILHDAIIHEDPAHRGPAQLFPALRNAIYAGMLTARPTLLEPLQKLDIRVPHEYVSNVIAVITKRRGKIINMIDMGMVMRIIAEVPVSESFDLAAELRSASAGRAFWGTEFSRWAPVPENLLMEIVKKIRERKGLPPEPPKPEDFIEQY</sequence>
<comment type="similarity">
    <text evidence="2 10">Belongs to the TRAFAC class translation factor GTPase superfamily. Classic translation factor GTPase family. EF-G/EF-2 subfamily.</text>
</comment>
<dbReference type="FunFam" id="3.40.50.300:FF:000684">
    <property type="entry name" value="Elongation factor 2"/>
    <property type="match status" value="1"/>
</dbReference>
<dbReference type="GO" id="GO:0005829">
    <property type="term" value="C:cytosol"/>
    <property type="evidence" value="ECO:0007669"/>
    <property type="project" value="TreeGrafter"/>
</dbReference>
<dbReference type="Pfam" id="PF14492">
    <property type="entry name" value="EFG_III"/>
    <property type="match status" value="1"/>
</dbReference>
<comment type="subcellular location">
    <subcellularLocation>
        <location evidence="1 10">Cytoplasm</location>
    </subcellularLocation>
</comment>
<dbReference type="InterPro" id="IPR000640">
    <property type="entry name" value="EFG_V-like"/>
</dbReference>
<dbReference type="Gene3D" id="3.40.50.300">
    <property type="entry name" value="P-loop containing nucleotide triphosphate hydrolases"/>
    <property type="match status" value="1"/>
</dbReference>
<dbReference type="Proteomes" id="UP000001037">
    <property type="component" value="Chromosome"/>
</dbReference>
<dbReference type="PRINTS" id="PR00315">
    <property type="entry name" value="ELONGATNFCT"/>
</dbReference>
<dbReference type="InterPro" id="IPR027417">
    <property type="entry name" value="P-loop_NTPase"/>
</dbReference>
<keyword evidence="6 10" id="KW-0251">Elongation factor</keyword>
<accession>G0ECS5</accession>
<dbReference type="PANTHER" id="PTHR42908">
    <property type="entry name" value="TRANSLATION ELONGATION FACTOR-RELATED"/>
    <property type="match status" value="1"/>
</dbReference>
<dbReference type="InterPro" id="IPR031157">
    <property type="entry name" value="G_TR_CS"/>
</dbReference>
<keyword evidence="7 10" id="KW-0648">Protein biosynthesis</keyword>
<dbReference type="InterPro" id="IPR009000">
    <property type="entry name" value="Transl_B-barrel_sf"/>
</dbReference>
<dbReference type="FunCoup" id="G0ECS5">
    <property type="interactions" value="201"/>
</dbReference>
<dbReference type="CDD" id="cd16261">
    <property type="entry name" value="EF2_snRNP_III"/>
    <property type="match status" value="1"/>
</dbReference>
<evidence type="ECO:0000313" key="12">
    <source>
        <dbReference type="EMBL" id="AEM39645.1"/>
    </source>
</evidence>
<dbReference type="eggNOG" id="arCOG01559">
    <property type="taxonomic scope" value="Archaea"/>
</dbReference>
<evidence type="ECO:0000256" key="10">
    <source>
        <dbReference type="HAMAP-Rule" id="MF_00054"/>
    </source>
</evidence>
<dbReference type="PANTHER" id="PTHR42908:SF3">
    <property type="entry name" value="ELONGATION FACTOR-LIKE GTPASE 1"/>
    <property type="match status" value="1"/>
</dbReference>
<dbReference type="Gene3D" id="3.30.70.240">
    <property type="match status" value="1"/>
</dbReference>
<organism evidence="12 13">
    <name type="scientific">Pyrolobus fumarii (strain DSM 11204 / 1A)</name>
    <dbReference type="NCBI Taxonomy" id="694429"/>
    <lineage>
        <taxon>Archaea</taxon>
        <taxon>Thermoproteota</taxon>
        <taxon>Thermoprotei</taxon>
        <taxon>Desulfurococcales</taxon>
        <taxon>Pyrodictiaceae</taxon>
        <taxon>Pyrolobus</taxon>
    </lineage>
</organism>
<dbReference type="InParanoid" id="G0ECS5"/>
<dbReference type="NCBIfam" id="TIGR00490">
    <property type="entry name" value="aEF-2"/>
    <property type="match status" value="1"/>
</dbReference>
<dbReference type="InterPro" id="IPR005225">
    <property type="entry name" value="Small_GTP-bd"/>
</dbReference>
<dbReference type="GO" id="GO:0003746">
    <property type="term" value="F:translation elongation factor activity"/>
    <property type="evidence" value="ECO:0007669"/>
    <property type="project" value="UniProtKB-UniRule"/>
</dbReference>
<dbReference type="Gene3D" id="3.30.230.10">
    <property type="match status" value="1"/>
</dbReference>
<dbReference type="CDD" id="cd01885">
    <property type="entry name" value="EF2"/>
    <property type="match status" value="1"/>
</dbReference>
<dbReference type="Pfam" id="PF00009">
    <property type="entry name" value="GTP_EFTU"/>
    <property type="match status" value="1"/>
</dbReference>
<dbReference type="SUPFAM" id="SSF54211">
    <property type="entry name" value="Ribosomal protein S5 domain 2-like"/>
    <property type="match status" value="1"/>
</dbReference>
<dbReference type="CDD" id="cd16268">
    <property type="entry name" value="EF2_II"/>
    <property type="match status" value="1"/>
</dbReference>
<dbReference type="KEGG" id="pfm:Pyrfu_1791"/>
<evidence type="ECO:0000256" key="9">
    <source>
        <dbReference type="ARBA" id="ARBA00024731"/>
    </source>
</evidence>
<feature type="binding site" evidence="10">
    <location>
        <begin position="93"/>
        <end position="97"/>
    </location>
    <ligand>
        <name>GTP</name>
        <dbReference type="ChEBI" id="CHEBI:37565"/>
    </ligand>
</feature>
<dbReference type="InterPro" id="IPR020568">
    <property type="entry name" value="Ribosomal_Su5_D2-typ_SF"/>
</dbReference>
<keyword evidence="8 10" id="KW-0342">GTP-binding</keyword>
<dbReference type="SUPFAM" id="SSF54980">
    <property type="entry name" value="EF-G C-terminal domain-like"/>
    <property type="match status" value="2"/>
</dbReference>
<dbReference type="FunFam" id="3.30.230.10:FF:000009">
    <property type="entry name" value="116 kDa U5 small nuclear ribonucleoprotein component"/>
    <property type="match status" value="1"/>
</dbReference>
<evidence type="ECO:0000256" key="1">
    <source>
        <dbReference type="ARBA" id="ARBA00004496"/>
    </source>
</evidence>
<dbReference type="GO" id="GO:0003924">
    <property type="term" value="F:GTPase activity"/>
    <property type="evidence" value="ECO:0007669"/>
    <property type="project" value="InterPro"/>
</dbReference>
<dbReference type="Pfam" id="PF00679">
    <property type="entry name" value="EFG_C"/>
    <property type="match status" value="1"/>
</dbReference>
<dbReference type="RefSeq" id="WP_014027322.1">
    <property type="nucleotide sequence ID" value="NC_015931.1"/>
</dbReference>
<evidence type="ECO:0000256" key="2">
    <source>
        <dbReference type="ARBA" id="ARBA00005870"/>
    </source>
</evidence>
<dbReference type="GO" id="GO:1990904">
    <property type="term" value="C:ribonucleoprotein complex"/>
    <property type="evidence" value="ECO:0007669"/>
    <property type="project" value="TreeGrafter"/>
</dbReference>
<gene>
    <name evidence="10" type="primary">fusA</name>
    <name evidence="12" type="ordered locus">Pyrfu_1791</name>
</gene>
<feature type="binding site" evidence="10">
    <location>
        <begin position="27"/>
        <end position="34"/>
    </location>
    <ligand>
        <name>GTP</name>
        <dbReference type="ChEBI" id="CHEBI:37565"/>
    </ligand>
</feature>
<dbReference type="Gene3D" id="3.30.70.870">
    <property type="entry name" value="Elongation Factor G (Translational Gtpase), domain 3"/>
    <property type="match status" value="1"/>
</dbReference>
<dbReference type="HOGENOM" id="CLU_002794_11_1_2"/>
<dbReference type="HAMAP" id="MF_00054_A">
    <property type="entry name" value="EF_G_EF_2_A"/>
    <property type="match status" value="1"/>
</dbReference>
<keyword evidence="5 10" id="KW-0547">Nucleotide-binding</keyword>
<evidence type="ECO:0000313" key="13">
    <source>
        <dbReference type="Proteomes" id="UP000001037"/>
    </source>
</evidence>
<dbReference type="PROSITE" id="PS51722">
    <property type="entry name" value="G_TR_2"/>
    <property type="match status" value="1"/>
</dbReference>
<evidence type="ECO:0000256" key="4">
    <source>
        <dbReference type="ARBA" id="ARBA00022490"/>
    </source>
</evidence>
<feature type="domain" description="Tr-type G" evidence="11">
    <location>
        <begin position="18"/>
        <end position="262"/>
    </location>
</feature>
<evidence type="ECO:0000259" key="11">
    <source>
        <dbReference type="PROSITE" id="PS51722"/>
    </source>
</evidence>
<dbReference type="Gene3D" id="2.40.30.10">
    <property type="entry name" value="Translation factors"/>
    <property type="match status" value="1"/>
</dbReference>
<dbReference type="NCBIfam" id="TIGR00231">
    <property type="entry name" value="small_GTP"/>
    <property type="match status" value="1"/>
</dbReference>
<name>G0ECS5_PYRF1</name>
<dbReference type="SUPFAM" id="SSF52540">
    <property type="entry name" value="P-loop containing nucleoside triphosphate hydrolases"/>
    <property type="match status" value="1"/>
</dbReference>
<dbReference type="PROSITE" id="PS00301">
    <property type="entry name" value="G_TR_1"/>
    <property type="match status" value="1"/>
</dbReference>
<evidence type="ECO:0000256" key="5">
    <source>
        <dbReference type="ARBA" id="ARBA00022741"/>
    </source>
</evidence>
<dbReference type="InterPro" id="IPR005517">
    <property type="entry name" value="Transl_elong_EFG/EF2_IV"/>
</dbReference>
<protein>
    <recommendedName>
        <fullName evidence="3 10">Elongation factor 2</fullName>
        <shortName evidence="10">EF-2</shortName>
    </recommendedName>
</protein>
<dbReference type="GeneID" id="11138127"/>
<dbReference type="AlphaFoldDB" id="G0ECS5"/>
<dbReference type="Pfam" id="PF03144">
    <property type="entry name" value="GTP_EFTU_D2"/>
    <property type="match status" value="1"/>
</dbReference>
<dbReference type="GO" id="GO:0005525">
    <property type="term" value="F:GTP binding"/>
    <property type="evidence" value="ECO:0007669"/>
    <property type="project" value="UniProtKB-UniRule"/>
</dbReference>
<evidence type="ECO:0000256" key="3">
    <source>
        <dbReference type="ARBA" id="ARBA00017891"/>
    </source>
</evidence>